<gene>
    <name evidence="1" type="ORF">AVEN_74906_1</name>
</gene>
<reference evidence="1 2" key="1">
    <citation type="journal article" date="2019" name="Sci. Rep.">
        <title>Orb-weaving spider Araneus ventricosus genome elucidates the spidroin gene catalogue.</title>
        <authorList>
            <person name="Kono N."/>
            <person name="Nakamura H."/>
            <person name="Ohtoshi R."/>
            <person name="Moran D.A.P."/>
            <person name="Shinohara A."/>
            <person name="Yoshida Y."/>
            <person name="Fujiwara M."/>
            <person name="Mori M."/>
            <person name="Tomita M."/>
            <person name="Arakawa K."/>
        </authorList>
    </citation>
    <scope>NUCLEOTIDE SEQUENCE [LARGE SCALE GENOMIC DNA]</scope>
</reference>
<organism evidence="1 2">
    <name type="scientific">Araneus ventricosus</name>
    <name type="common">Orbweaver spider</name>
    <name type="synonym">Epeira ventricosa</name>
    <dbReference type="NCBI Taxonomy" id="182803"/>
    <lineage>
        <taxon>Eukaryota</taxon>
        <taxon>Metazoa</taxon>
        <taxon>Ecdysozoa</taxon>
        <taxon>Arthropoda</taxon>
        <taxon>Chelicerata</taxon>
        <taxon>Arachnida</taxon>
        <taxon>Araneae</taxon>
        <taxon>Araneomorphae</taxon>
        <taxon>Entelegynae</taxon>
        <taxon>Araneoidea</taxon>
        <taxon>Araneidae</taxon>
        <taxon>Araneus</taxon>
    </lineage>
</organism>
<protein>
    <submittedName>
        <fullName evidence="1">Uncharacterized protein</fullName>
    </submittedName>
</protein>
<dbReference type="AlphaFoldDB" id="A0A4Y2U5T0"/>
<keyword evidence="2" id="KW-1185">Reference proteome</keyword>
<dbReference type="EMBL" id="BGPR01033140">
    <property type="protein sequence ID" value="GBO06980.1"/>
    <property type="molecule type" value="Genomic_DNA"/>
</dbReference>
<proteinExistence type="predicted"/>
<dbReference type="Proteomes" id="UP000499080">
    <property type="component" value="Unassembled WGS sequence"/>
</dbReference>
<name>A0A4Y2U5T0_ARAVE</name>
<evidence type="ECO:0000313" key="2">
    <source>
        <dbReference type="Proteomes" id="UP000499080"/>
    </source>
</evidence>
<comment type="caution">
    <text evidence="1">The sequence shown here is derived from an EMBL/GenBank/DDBJ whole genome shotgun (WGS) entry which is preliminary data.</text>
</comment>
<accession>A0A4Y2U5T0</accession>
<evidence type="ECO:0000313" key="1">
    <source>
        <dbReference type="EMBL" id="GBO06980.1"/>
    </source>
</evidence>
<sequence length="108" mass="12195">MFPDESQTSMSTLRSGSCIDDRKREAFPRSSVIPGVSFLMFSSDYIKQSSIRCSVNAVAHDESDVTANENDENKSSRRNLRKRSCFVCCRNLSESKPHYIDVASCFLL</sequence>